<dbReference type="PANTHER" id="PTHR33375">
    <property type="entry name" value="CHROMOSOME-PARTITIONING PROTEIN PARB-RELATED"/>
    <property type="match status" value="1"/>
</dbReference>
<name>A4ITW6_GEOTN</name>
<dbReference type="CDD" id="cd16393">
    <property type="entry name" value="SPO0J_N"/>
    <property type="match status" value="1"/>
</dbReference>
<dbReference type="GO" id="GO:0009295">
    <property type="term" value="C:nucleoid"/>
    <property type="evidence" value="ECO:0007669"/>
    <property type="project" value="UniProtKB-SubCell"/>
</dbReference>
<evidence type="ECO:0000256" key="2">
    <source>
        <dbReference type="ARBA" id="ARBA00006295"/>
    </source>
</evidence>
<dbReference type="Gene3D" id="1.10.10.2830">
    <property type="match status" value="1"/>
</dbReference>
<dbReference type="Pfam" id="PF17762">
    <property type="entry name" value="HTH_ParB"/>
    <property type="match status" value="1"/>
</dbReference>
<feature type="domain" description="ParB-like N-terminal" evidence="5">
    <location>
        <begin position="45"/>
        <end position="134"/>
    </location>
</feature>
<reference evidence="6 7" key="1">
    <citation type="journal article" date="2007" name="Proc. Natl. Acad. Sci. U.S.A.">
        <title>Genome and proteome of long-chain alkane degrading Geobacillus thermodenitrificans NG80-2 isolated from a deep-subsurface oil reservoir.</title>
        <authorList>
            <person name="Feng L."/>
            <person name="Wang W."/>
            <person name="Cheng J."/>
            <person name="Ren Y."/>
            <person name="Zhao G."/>
            <person name="Gao C."/>
            <person name="Tang Y."/>
            <person name="Liu X."/>
            <person name="Han W."/>
            <person name="Peng X."/>
            <person name="Liu R."/>
            <person name="Wang L."/>
        </authorList>
    </citation>
    <scope>NUCLEOTIDE SEQUENCE [LARGE SCALE GENOMIC DNA]</scope>
    <source>
        <strain evidence="6 7">NG80-2</strain>
    </source>
</reference>
<evidence type="ECO:0000313" key="6">
    <source>
        <dbReference type="EMBL" id="ABO68770.1"/>
    </source>
</evidence>
<evidence type="ECO:0000256" key="3">
    <source>
        <dbReference type="ARBA" id="ARBA00022829"/>
    </source>
</evidence>
<dbReference type="GO" id="GO:0005694">
    <property type="term" value="C:chromosome"/>
    <property type="evidence" value="ECO:0007669"/>
    <property type="project" value="TreeGrafter"/>
</dbReference>
<proteinExistence type="inferred from homology"/>
<dbReference type="Pfam" id="PF23552">
    <property type="entry name" value="ParB_C"/>
    <property type="match status" value="1"/>
</dbReference>
<accession>A4ITW6</accession>
<gene>
    <name evidence="6" type="ordered locus">GTNG_3435</name>
</gene>
<dbReference type="InterPro" id="IPR003115">
    <property type="entry name" value="ParB_N"/>
</dbReference>
<evidence type="ECO:0000259" key="5">
    <source>
        <dbReference type="SMART" id="SM00470"/>
    </source>
</evidence>
<keyword evidence="3" id="KW-0159">Chromosome partition</keyword>
<dbReference type="InterPro" id="IPR057240">
    <property type="entry name" value="ParB_dimer_C"/>
</dbReference>
<sequence length="305" mass="35181">MSNRGERKCIWNWRRRCLNVAKGLGKGINALFNNLSLNGEEETIFEVSISDLHPNPYQPRKTFQPEAIEELKQSILQHGILQPLIVRRSLKGFEIVVGERRYRAAKEANLPSVPVVVRELTDEQMMEFALLENLQREDLNPIEEAMAYKMLMDKLHLTQEEIASRVGKSRPHIANHLRLLSLPPEVQKLLIDGTLSMGHGRALLGLKKKGKMKSIVERTVREGLNVRQLEKLVQQMNENVSRETSKRKPPEKSVFIRESESLLREKFGTNVTIKQSKKKGKIEIEFFSPEDLERILELLDVQFDE</sequence>
<dbReference type="InterPro" id="IPR004437">
    <property type="entry name" value="ParB/RepB/Spo0J"/>
</dbReference>
<dbReference type="SUPFAM" id="SSF109709">
    <property type="entry name" value="KorB DNA-binding domain-like"/>
    <property type="match status" value="1"/>
</dbReference>
<dbReference type="GO" id="GO:0003677">
    <property type="term" value="F:DNA binding"/>
    <property type="evidence" value="ECO:0007669"/>
    <property type="project" value="UniProtKB-KW"/>
</dbReference>
<dbReference type="Gene3D" id="3.90.1530.30">
    <property type="match status" value="1"/>
</dbReference>
<keyword evidence="4 6" id="KW-0238">DNA-binding</keyword>
<evidence type="ECO:0000256" key="1">
    <source>
        <dbReference type="ARBA" id="ARBA00004453"/>
    </source>
</evidence>
<dbReference type="InterPro" id="IPR050336">
    <property type="entry name" value="Chromosome_partition/occlusion"/>
</dbReference>
<dbReference type="FunFam" id="3.90.1530.30:FF:000001">
    <property type="entry name" value="Chromosome partitioning protein ParB"/>
    <property type="match status" value="1"/>
</dbReference>
<dbReference type="eggNOG" id="COG1475">
    <property type="taxonomic scope" value="Bacteria"/>
</dbReference>
<dbReference type="AlphaFoldDB" id="A4ITW6"/>
<comment type="similarity">
    <text evidence="2">Belongs to the ParB family.</text>
</comment>
<dbReference type="PANTHER" id="PTHR33375:SF1">
    <property type="entry name" value="CHROMOSOME-PARTITIONING PROTEIN PARB-RELATED"/>
    <property type="match status" value="1"/>
</dbReference>
<evidence type="ECO:0000313" key="7">
    <source>
        <dbReference type="Proteomes" id="UP000001578"/>
    </source>
</evidence>
<dbReference type="Pfam" id="PF02195">
    <property type="entry name" value="ParB_N"/>
    <property type="match status" value="1"/>
</dbReference>
<protein>
    <submittedName>
        <fullName evidence="6">Site-specific DNA-binding protein</fullName>
    </submittedName>
</protein>
<evidence type="ECO:0000256" key="4">
    <source>
        <dbReference type="ARBA" id="ARBA00023125"/>
    </source>
</evidence>
<dbReference type="HOGENOM" id="CLU_023853_0_0_9"/>
<organism evidence="6 7">
    <name type="scientific">Geobacillus thermodenitrificans (strain NG80-2)</name>
    <dbReference type="NCBI Taxonomy" id="420246"/>
    <lineage>
        <taxon>Bacteria</taxon>
        <taxon>Bacillati</taxon>
        <taxon>Bacillota</taxon>
        <taxon>Bacilli</taxon>
        <taxon>Bacillales</taxon>
        <taxon>Anoxybacillaceae</taxon>
        <taxon>Geobacillus</taxon>
    </lineage>
</organism>
<dbReference type="InterPro" id="IPR041468">
    <property type="entry name" value="HTH_ParB/Spo0J"/>
</dbReference>
<dbReference type="InterPro" id="IPR036086">
    <property type="entry name" value="ParB/Sulfiredoxin_sf"/>
</dbReference>
<dbReference type="SUPFAM" id="SSF110849">
    <property type="entry name" value="ParB/Sulfiredoxin"/>
    <property type="match status" value="1"/>
</dbReference>
<dbReference type="Proteomes" id="UP000001578">
    <property type="component" value="Chromosome"/>
</dbReference>
<dbReference type="GO" id="GO:0007059">
    <property type="term" value="P:chromosome segregation"/>
    <property type="evidence" value="ECO:0007669"/>
    <property type="project" value="UniProtKB-KW"/>
</dbReference>
<comment type="subcellular location">
    <subcellularLocation>
        <location evidence="1">Cytoplasm</location>
        <location evidence="1">Nucleoid</location>
    </subcellularLocation>
</comment>
<dbReference type="GO" id="GO:0045881">
    <property type="term" value="P:positive regulation of sporulation resulting in formation of a cellular spore"/>
    <property type="evidence" value="ECO:0007669"/>
    <property type="project" value="TreeGrafter"/>
</dbReference>
<dbReference type="EMBL" id="CP000557">
    <property type="protein sequence ID" value="ABO68770.1"/>
    <property type="molecule type" value="Genomic_DNA"/>
</dbReference>
<dbReference type="KEGG" id="gtn:GTNG_3435"/>
<dbReference type="SMART" id="SM00470">
    <property type="entry name" value="ParB"/>
    <property type="match status" value="1"/>
</dbReference>
<dbReference type="FunFam" id="1.10.10.2830:FF:000001">
    <property type="entry name" value="Chromosome partitioning protein ParB"/>
    <property type="match status" value="1"/>
</dbReference>
<dbReference type="NCBIfam" id="TIGR00180">
    <property type="entry name" value="parB_part"/>
    <property type="match status" value="1"/>
</dbReference>